<feature type="domain" description="RCK C-terminal" evidence="10">
    <location>
        <begin position="399"/>
        <end position="480"/>
    </location>
</feature>
<dbReference type="Pfam" id="PF00999">
    <property type="entry name" value="Na_H_Exchanger"/>
    <property type="match status" value="1"/>
</dbReference>
<gene>
    <name evidence="11" type="ORF">ATK74_2921</name>
</gene>
<dbReference type="InterPro" id="IPR036721">
    <property type="entry name" value="RCK_C_sf"/>
</dbReference>
<evidence type="ECO:0000256" key="8">
    <source>
        <dbReference type="ARBA" id="ARBA00023136"/>
    </source>
</evidence>
<dbReference type="GO" id="GO:0015297">
    <property type="term" value="F:antiporter activity"/>
    <property type="evidence" value="ECO:0007669"/>
    <property type="project" value="UniProtKB-KW"/>
</dbReference>
<dbReference type="Proteomes" id="UP000226079">
    <property type="component" value="Unassembled WGS sequence"/>
</dbReference>
<evidence type="ECO:0000256" key="5">
    <source>
        <dbReference type="ARBA" id="ARBA00022692"/>
    </source>
</evidence>
<evidence type="ECO:0000313" key="11">
    <source>
        <dbReference type="EMBL" id="PFG18337.1"/>
    </source>
</evidence>
<feature type="transmembrane region" description="Helical" evidence="9">
    <location>
        <begin position="180"/>
        <end position="203"/>
    </location>
</feature>
<dbReference type="EMBL" id="PDJC01000001">
    <property type="protein sequence ID" value="PFG18337.1"/>
    <property type="molecule type" value="Genomic_DNA"/>
</dbReference>
<dbReference type="Gene3D" id="3.30.70.1450">
    <property type="entry name" value="Regulator of K+ conductance, C-terminal domain"/>
    <property type="match status" value="1"/>
</dbReference>
<feature type="transmembrane region" description="Helical" evidence="9">
    <location>
        <begin position="115"/>
        <end position="135"/>
    </location>
</feature>
<evidence type="ECO:0000256" key="3">
    <source>
        <dbReference type="ARBA" id="ARBA00022449"/>
    </source>
</evidence>
<feature type="transmembrane region" description="Helical" evidence="9">
    <location>
        <begin position="6"/>
        <end position="24"/>
    </location>
</feature>
<sequence>MQLDQVLLLGSALLLASIGAARLGSRFGLPSLLLFLGLGVTVGALGLNFDDADLAHSLGFAALVLILGEGGFTTRWSEIKSALPSAILLATLGVGVSVGLMALFAHYVLGLDPTSAILLGAITSPTDAAAIFSVLRRVPLPSKLRATLEAESGFNDAPIVLLVATATSWTLGGGTEGGPVWMVGLILVELVGGLAVGVAMGWLGVRALRTVALPAAGLYPLAAMGWAVLSYGLGSMAHVSGFAAVYVTALMLGNGQLPHRHATRSFAEGIGWVAQIGLFVMLGVLADPFKVPLSIDLIGVAAGAFLTLIARPVSVFVCLVWFKVPWREQVFISWAGLRGAVPIIMATVPLAAGAPGAETLFDLVFAFVVVFTLIQAPTLPWLARVLKVSKGDDATDVEFEFAPLDTIKADMLQVHVPQGSRLHGVTIRELRLPRNSVVSLIIRDGEPFAPGPDQIVRTGDDLLVVTNGKDRPTVERRLRSIASGGRLARWQAGG</sequence>
<name>A0A2A9CV87_9ACTN</name>
<feature type="transmembrane region" description="Helical" evidence="9">
    <location>
        <begin position="265"/>
        <end position="285"/>
    </location>
</feature>
<keyword evidence="4" id="KW-1003">Cell membrane</keyword>
<dbReference type="Pfam" id="PF02080">
    <property type="entry name" value="TrkA_C"/>
    <property type="match status" value="1"/>
</dbReference>
<keyword evidence="5 9" id="KW-0812">Transmembrane</keyword>
<dbReference type="OrthoDB" id="9810759at2"/>
<dbReference type="PANTHER" id="PTHR32507:SF7">
    <property type="entry name" value="K(+)_H(+) ANTIPORTER NHAP2"/>
    <property type="match status" value="1"/>
</dbReference>
<evidence type="ECO:0000256" key="1">
    <source>
        <dbReference type="ARBA" id="ARBA00004651"/>
    </source>
</evidence>
<keyword evidence="3" id="KW-0050">Antiport</keyword>
<dbReference type="PROSITE" id="PS51202">
    <property type="entry name" value="RCK_C"/>
    <property type="match status" value="1"/>
</dbReference>
<keyword evidence="6 9" id="KW-1133">Transmembrane helix</keyword>
<dbReference type="PANTHER" id="PTHR32507">
    <property type="entry name" value="NA(+)/H(+) ANTIPORTER 1"/>
    <property type="match status" value="1"/>
</dbReference>
<comment type="caution">
    <text evidence="11">The sequence shown here is derived from an EMBL/GenBank/DDBJ whole genome shotgun (WGS) entry which is preliminary data.</text>
</comment>
<evidence type="ECO:0000256" key="2">
    <source>
        <dbReference type="ARBA" id="ARBA00022448"/>
    </source>
</evidence>
<keyword evidence="8 9" id="KW-0472">Membrane</keyword>
<evidence type="ECO:0000313" key="12">
    <source>
        <dbReference type="Proteomes" id="UP000226079"/>
    </source>
</evidence>
<evidence type="ECO:0000259" key="10">
    <source>
        <dbReference type="PROSITE" id="PS51202"/>
    </source>
</evidence>
<dbReference type="GO" id="GO:0005886">
    <property type="term" value="C:plasma membrane"/>
    <property type="evidence" value="ECO:0007669"/>
    <property type="project" value="UniProtKB-SubCell"/>
</dbReference>
<dbReference type="InterPro" id="IPR006153">
    <property type="entry name" value="Cation/H_exchanger_TM"/>
</dbReference>
<feature type="transmembrane region" description="Helical" evidence="9">
    <location>
        <begin position="210"/>
        <end position="229"/>
    </location>
</feature>
<organism evidence="11 12">
    <name type="scientific">Propionicimonas paludicola</name>
    <dbReference type="NCBI Taxonomy" id="185243"/>
    <lineage>
        <taxon>Bacteria</taxon>
        <taxon>Bacillati</taxon>
        <taxon>Actinomycetota</taxon>
        <taxon>Actinomycetes</taxon>
        <taxon>Propionibacteriales</taxon>
        <taxon>Nocardioidaceae</taxon>
        <taxon>Propionicimonas</taxon>
    </lineage>
</organism>
<keyword evidence="12" id="KW-1185">Reference proteome</keyword>
<dbReference type="RefSeq" id="WP_098461702.1">
    <property type="nucleotide sequence ID" value="NZ_PDJC01000001.1"/>
</dbReference>
<evidence type="ECO:0000256" key="9">
    <source>
        <dbReference type="SAM" id="Phobius"/>
    </source>
</evidence>
<dbReference type="NCBIfam" id="NF003716">
    <property type="entry name" value="PRK05326.1-3"/>
    <property type="match status" value="1"/>
</dbReference>
<dbReference type="InterPro" id="IPR038770">
    <property type="entry name" value="Na+/solute_symporter_sf"/>
</dbReference>
<evidence type="ECO:0000256" key="7">
    <source>
        <dbReference type="ARBA" id="ARBA00023065"/>
    </source>
</evidence>
<dbReference type="GO" id="GO:0006813">
    <property type="term" value="P:potassium ion transport"/>
    <property type="evidence" value="ECO:0007669"/>
    <property type="project" value="InterPro"/>
</dbReference>
<evidence type="ECO:0000256" key="4">
    <source>
        <dbReference type="ARBA" id="ARBA00022475"/>
    </source>
</evidence>
<dbReference type="Gene3D" id="1.20.1530.20">
    <property type="match status" value="1"/>
</dbReference>
<protein>
    <submittedName>
        <fullName evidence="11">Cell volume regulation protein A</fullName>
    </submittedName>
</protein>
<feature type="transmembrane region" description="Helical" evidence="9">
    <location>
        <begin position="86"/>
        <end position="109"/>
    </location>
</feature>
<keyword evidence="2" id="KW-0813">Transport</keyword>
<dbReference type="SUPFAM" id="SSF116726">
    <property type="entry name" value="TrkA C-terminal domain-like"/>
    <property type="match status" value="1"/>
</dbReference>
<reference evidence="11 12" key="1">
    <citation type="submission" date="2017-10" db="EMBL/GenBank/DDBJ databases">
        <title>Sequencing the genomes of 1000 actinobacteria strains.</title>
        <authorList>
            <person name="Klenk H.-P."/>
        </authorList>
    </citation>
    <scope>NUCLEOTIDE SEQUENCE [LARGE SCALE GENOMIC DNA]</scope>
    <source>
        <strain evidence="11 12">DSM 15597</strain>
    </source>
</reference>
<comment type="subcellular location">
    <subcellularLocation>
        <location evidence="1">Cell membrane</location>
        <topology evidence="1">Multi-pass membrane protein</topology>
    </subcellularLocation>
</comment>
<dbReference type="GO" id="GO:1902600">
    <property type="term" value="P:proton transmembrane transport"/>
    <property type="evidence" value="ECO:0007669"/>
    <property type="project" value="InterPro"/>
</dbReference>
<feature type="transmembrane region" description="Helical" evidence="9">
    <location>
        <begin position="235"/>
        <end position="253"/>
    </location>
</feature>
<dbReference type="AlphaFoldDB" id="A0A2A9CV87"/>
<feature type="transmembrane region" description="Helical" evidence="9">
    <location>
        <begin position="334"/>
        <end position="354"/>
    </location>
</feature>
<feature type="transmembrane region" description="Helical" evidence="9">
    <location>
        <begin position="31"/>
        <end position="49"/>
    </location>
</feature>
<dbReference type="InterPro" id="IPR006037">
    <property type="entry name" value="RCK_C"/>
</dbReference>
<dbReference type="NCBIfam" id="NF003715">
    <property type="entry name" value="PRK05326.1-2"/>
    <property type="match status" value="1"/>
</dbReference>
<accession>A0A2A9CV87</accession>
<feature type="transmembrane region" description="Helical" evidence="9">
    <location>
        <begin position="360"/>
        <end position="382"/>
    </location>
</feature>
<feature type="transmembrane region" description="Helical" evidence="9">
    <location>
        <begin position="55"/>
        <end position="74"/>
    </location>
</feature>
<feature type="transmembrane region" description="Helical" evidence="9">
    <location>
        <begin position="297"/>
        <end position="322"/>
    </location>
</feature>
<evidence type="ECO:0000256" key="6">
    <source>
        <dbReference type="ARBA" id="ARBA00022989"/>
    </source>
</evidence>
<dbReference type="GO" id="GO:0008324">
    <property type="term" value="F:monoatomic cation transmembrane transporter activity"/>
    <property type="evidence" value="ECO:0007669"/>
    <property type="project" value="InterPro"/>
</dbReference>
<keyword evidence="7" id="KW-0406">Ion transport</keyword>
<proteinExistence type="predicted"/>